<name>A0AAQ0B217_LEPIR</name>
<evidence type="ECO:0000313" key="2">
    <source>
        <dbReference type="Proteomes" id="UP000663255"/>
    </source>
</evidence>
<protein>
    <submittedName>
        <fullName evidence="1">Uncharacterized protein</fullName>
    </submittedName>
</protein>
<gene>
    <name evidence="1" type="ORF">Lepto1489_03520</name>
</gene>
<organism evidence="1 2">
    <name type="scientific">Leptospira interrogans serovar Bataviae</name>
    <dbReference type="NCBI Taxonomy" id="312175"/>
    <lineage>
        <taxon>Bacteria</taxon>
        <taxon>Pseudomonadati</taxon>
        <taxon>Spirochaetota</taxon>
        <taxon>Spirochaetia</taxon>
        <taxon>Leptospirales</taxon>
        <taxon>Leptospiraceae</taxon>
        <taxon>Leptospira</taxon>
    </lineage>
</organism>
<accession>A0AAQ0B217</accession>
<sequence length="68" mass="8213">MITVLIFIEVISKTLSAFMNLLGYTTMCFSKLRILQKNQHPDWMQFFENFYSFAKLIIDFWCHFYASE</sequence>
<reference evidence="1" key="1">
    <citation type="submission" date="2019-09" db="EMBL/GenBank/DDBJ databases">
        <title>Comparative Genomics of Leptospira interrogans Reveals Genome Plasticity - A Common Adaptive Strategy for Survival in Various Hosts.</title>
        <authorList>
            <person name="Ramli S.R."/>
            <person name="Bunk B."/>
            <person name="Goris M."/>
            <person name="Bhuju S."/>
            <person name="Jarek M."/>
            <person name="Sproer C."/>
            <person name="Mustakim S."/>
            <person name="Strommenger B."/>
            <person name="Pessler F."/>
        </authorList>
    </citation>
    <scope>NUCLEOTIDE SEQUENCE</scope>
    <source>
        <strain evidence="1">1489</strain>
    </source>
</reference>
<dbReference type="Proteomes" id="UP000663255">
    <property type="component" value="Chromosome 1"/>
</dbReference>
<evidence type="ECO:0000313" key="1">
    <source>
        <dbReference type="EMBL" id="QOI49627.1"/>
    </source>
</evidence>
<dbReference type="EMBL" id="CP043893">
    <property type="protein sequence ID" value="QOI49627.1"/>
    <property type="molecule type" value="Genomic_DNA"/>
</dbReference>
<proteinExistence type="predicted"/>
<dbReference type="AlphaFoldDB" id="A0AAQ0B217"/>